<feature type="region of interest" description="Disordered" evidence="2">
    <location>
        <begin position="42"/>
        <end position="82"/>
    </location>
</feature>
<evidence type="ECO:0000256" key="1">
    <source>
        <dbReference type="ARBA" id="ARBA00022553"/>
    </source>
</evidence>
<dbReference type="PANTHER" id="PTHR15672">
    <property type="entry name" value="CAMP-REGULATED PHOSPHOPROTEIN 21 RELATED R3H DOMAIN CONTAINING PROTEIN"/>
    <property type="match status" value="1"/>
</dbReference>
<feature type="region of interest" description="Disordered" evidence="2">
    <location>
        <begin position="201"/>
        <end position="365"/>
    </location>
</feature>
<organism evidence="5 6">
    <name type="scientific">Amphiprion percula</name>
    <name type="common">Orange clownfish</name>
    <name type="synonym">Lutjanus percula</name>
    <dbReference type="NCBI Taxonomy" id="161767"/>
    <lineage>
        <taxon>Eukaryota</taxon>
        <taxon>Metazoa</taxon>
        <taxon>Chordata</taxon>
        <taxon>Craniata</taxon>
        <taxon>Vertebrata</taxon>
        <taxon>Euteleostomi</taxon>
        <taxon>Actinopterygii</taxon>
        <taxon>Neopterygii</taxon>
        <taxon>Teleostei</taxon>
        <taxon>Neoteleostei</taxon>
        <taxon>Acanthomorphata</taxon>
        <taxon>Ovalentaria</taxon>
        <taxon>Pomacentridae</taxon>
        <taxon>Amphiprion</taxon>
    </lineage>
</organism>
<protein>
    <submittedName>
        <fullName evidence="5">R3H domain containing 2</fullName>
    </submittedName>
</protein>
<feature type="compositionally biased region" description="Polar residues" evidence="2">
    <location>
        <begin position="383"/>
        <end position="392"/>
    </location>
</feature>
<feature type="region of interest" description="Disordered" evidence="2">
    <location>
        <begin position="589"/>
        <end position="652"/>
    </location>
</feature>
<dbReference type="SMART" id="SM00393">
    <property type="entry name" value="R3H"/>
    <property type="match status" value="1"/>
</dbReference>
<feature type="compositionally biased region" description="Polar residues" evidence="2">
    <location>
        <begin position="263"/>
        <end position="274"/>
    </location>
</feature>
<evidence type="ECO:0000313" key="6">
    <source>
        <dbReference type="Proteomes" id="UP000265080"/>
    </source>
</evidence>
<accession>A0A3P8SKH1</accession>
<feature type="compositionally biased region" description="Low complexity" evidence="2">
    <location>
        <begin position="351"/>
        <end position="361"/>
    </location>
</feature>
<feature type="compositionally biased region" description="Polar residues" evidence="2">
    <location>
        <begin position="492"/>
        <end position="505"/>
    </location>
</feature>
<reference evidence="5" key="3">
    <citation type="submission" date="2025-09" db="UniProtKB">
        <authorList>
            <consortium name="Ensembl"/>
        </authorList>
    </citation>
    <scope>IDENTIFICATION</scope>
</reference>
<dbReference type="GeneTree" id="ENSGT00940000155609"/>
<dbReference type="CDD" id="cd02642">
    <property type="entry name" value="R3H_encore_like"/>
    <property type="match status" value="1"/>
</dbReference>
<evidence type="ECO:0000313" key="5">
    <source>
        <dbReference type="Ensembl" id="ENSAPEP00000012606.1"/>
    </source>
</evidence>
<dbReference type="GO" id="GO:0003676">
    <property type="term" value="F:nucleic acid binding"/>
    <property type="evidence" value="ECO:0007669"/>
    <property type="project" value="UniProtKB-UniRule"/>
</dbReference>
<proteinExistence type="predicted"/>
<dbReference type="PROSITE" id="PS51061">
    <property type="entry name" value="R3H"/>
    <property type="match status" value="1"/>
</dbReference>
<feature type="compositionally biased region" description="Basic and acidic residues" evidence="2">
    <location>
        <begin position="45"/>
        <end position="66"/>
    </location>
</feature>
<dbReference type="FunFam" id="3.30.1370.50:FF:000001">
    <property type="entry name" value="R3H domain-containing protein 2 isoform 1"/>
    <property type="match status" value="1"/>
</dbReference>
<feature type="compositionally biased region" description="Low complexity" evidence="2">
    <location>
        <begin position="687"/>
        <end position="710"/>
    </location>
</feature>
<feature type="compositionally biased region" description="Basic and acidic residues" evidence="2">
    <location>
        <begin position="667"/>
        <end position="676"/>
    </location>
</feature>
<dbReference type="PROSITE" id="PS51673">
    <property type="entry name" value="SUZ"/>
    <property type="match status" value="1"/>
</dbReference>
<dbReference type="PANTHER" id="PTHR15672:SF13">
    <property type="entry name" value="R3H DOMAIN-CONTAINING PROTEIN 2"/>
    <property type="match status" value="1"/>
</dbReference>
<dbReference type="InterPro" id="IPR024771">
    <property type="entry name" value="SUZ"/>
</dbReference>
<feature type="compositionally biased region" description="Low complexity" evidence="2">
    <location>
        <begin position="478"/>
        <end position="491"/>
    </location>
</feature>
<evidence type="ECO:0000259" key="3">
    <source>
        <dbReference type="PROSITE" id="PS51061"/>
    </source>
</evidence>
<feature type="compositionally biased region" description="Pro residues" evidence="2">
    <location>
        <begin position="424"/>
        <end position="448"/>
    </location>
</feature>
<keyword evidence="6" id="KW-1185">Reference proteome</keyword>
<evidence type="ECO:0000256" key="2">
    <source>
        <dbReference type="SAM" id="MobiDB-lite"/>
    </source>
</evidence>
<dbReference type="Proteomes" id="UP000265080">
    <property type="component" value="Chromosome 6"/>
</dbReference>
<feature type="compositionally biased region" description="Low complexity" evidence="2">
    <location>
        <begin position="241"/>
        <end position="252"/>
    </location>
</feature>
<feature type="region of interest" description="Disordered" evidence="2">
    <location>
        <begin position="461"/>
        <end position="509"/>
    </location>
</feature>
<feature type="compositionally biased region" description="Low complexity" evidence="2">
    <location>
        <begin position="327"/>
        <end position="341"/>
    </location>
</feature>
<dbReference type="SUPFAM" id="SSF82708">
    <property type="entry name" value="R3H domain"/>
    <property type="match status" value="1"/>
</dbReference>
<feature type="compositionally biased region" description="Polar residues" evidence="2">
    <location>
        <begin position="206"/>
        <end position="226"/>
    </location>
</feature>
<dbReference type="InterPro" id="IPR051937">
    <property type="entry name" value="R3H_domain_containing"/>
</dbReference>
<evidence type="ECO:0000259" key="4">
    <source>
        <dbReference type="PROSITE" id="PS51673"/>
    </source>
</evidence>
<feature type="compositionally biased region" description="Polar residues" evidence="2">
    <location>
        <begin position="589"/>
        <end position="625"/>
    </location>
</feature>
<keyword evidence="1" id="KW-0597">Phosphoprotein</keyword>
<dbReference type="InterPro" id="IPR001374">
    <property type="entry name" value="R3H_dom"/>
</dbReference>
<feature type="domain" description="SUZ" evidence="4">
    <location>
        <begin position="168"/>
        <end position="245"/>
    </location>
</feature>
<dbReference type="Ensembl" id="ENSAPET00000012944.1">
    <property type="protein sequence ID" value="ENSAPEP00000012606.1"/>
    <property type="gene ID" value="ENSAPEG00000008851.1"/>
</dbReference>
<feature type="compositionally biased region" description="Polar residues" evidence="2">
    <location>
        <begin position="297"/>
        <end position="309"/>
    </location>
</feature>
<reference evidence="5" key="2">
    <citation type="submission" date="2025-08" db="UniProtKB">
        <authorList>
            <consortium name="Ensembl"/>
        </authorList>
    </citation>
    <scope>IDENTIFICATION</scope>
</reference>
<sequence>RKRAKSNAKLKLVRSLAVCEESSGPFSNDGPPESDIIQLHISCPSDKEEEKSSKDEYENEEKEKKDKTPRKMLSRDSSQEYTDSTGIDVHEFLVNTLKNNPRDRMMLLKLEQDILEFINDDNNQYKKFPQMTSYHRMLLHRVAAYFGMDHNVDQTGKAVIINKTGNTRIPEQRFSEHIKDERNMDFQKKFILKRDDASMDKDDNQVAFSPNVNPNRLSTEGYCSSSQKRRQIFRGNRESSSRASSSRQSSTDSDMKCLEPRPWSSTDSDSSNRTLRPPVTKASSFSGISILTRGDSLGSNKGSQGSCKGSRSGLPLVSPDVCPPPSQSSRSLLPCPSQQPQQPQPQPQAPPQTALLPTPQQHPMGNHMIAQGEELAPQFTQMTLSRQGSSENPEPPPMYQAPPTVLSQHPPPQTGYIMATTGQPMPPPSGYQPAPPPPQGYMQPPPPQQVSYYPPGQYPSSGQQYRVPQPMSHQVSYPAQRTQPMPQPTQQSGLQTMMPSQQPSYQGMMGVQQPQNPGLLNSQRAGIGGQMQSIMVQYPQMPSYQVPVGNENQQVVQQQYQQQVMVPVSQSVQGPMPVYYSVITPTQQNSTSPSVGYLQPPSSEQYQITQSPSPCNPQQLQQQYSGVPPPGPGVMVMQLSVPNGPQPSQNPPLVQWNPCKYYSIEQRPSKPGELYKPDNTPQASTQLTSPLASPTQSPTPSPSGSVSSVCPGLGPLPLISQFPRPGGPAQGDGRYSLLGQPLQYSLCPPPLMHGQSSYSSHQAQGVMKHGARGKKQTLKSASTDLGTTDVVVSRVLEVTDLPEGISRPEAEKLFNQLSLCGAKIQWLKEPQGGRGGPGGSGGVKGDGSDPAHLYTVVAVFPSTMAAQSASFKLNNSGASLFKLRAAKKNYDLRVLERASSQ</sequence>
<dbReference type="AlphaFoldDB" id="A0A3P8SKH1"/>
<feature type="region of interest" description="Disordered" evidence="2">
    <location>
        <begin position="667"/>
        <end position="710"/>
    </location>
</feature>
<feature type="region of interest" description="Disordered" evidence="2">
    <location>
        <begin position="383"/>
        <end position="449"/>
    </location>
</feature>
<name>A0A3P8SKH1_AMPPE</name>
<reference evidence="5 6" key="1">
    <citation type="submission" date="2018-03" db="EMBL/GenBank/DDBJ databases">
        <title>Finding Nemo's genes: A chromosome-scale reference assembly of the genome of the orange clownfish Amphiprion percula.</title>
        <authorList>
            <person name="Lehmann R."/>
        </authorList>
    </citation>
    <scope>NUCLEOTIDE SEQUENCE</scope>
</reference>
<dbReference type="Pfam" id="PF01424">
    <property type="entry name" value="R3H"/>
    <property type="match status" value="1"/>
</dbReference>
<dbReference type="InterPro" id="IPR036867">
    <property type="entry name" value="R3H_dom_sf"/>
</dbReference>
<feature type="domain" description="R3H" evidence="3">
    <location>
        <begin position="104"/>
        <end position="167"/>
    </location>
</feature>
<dbReference type="Gene3D" id="3.30.1370.50">
    <property type="entry name" value="R3H-like domain"/>
    <property type="match status" value="1"/>
</dbReference>